<dbReference type="InterPro" id="IPR002509">
    <property type="entry name" value="NODB_dom"/>
</dbReference>
<protein>
    <submittedName>
        <fullName evidence="4">Polysaccharide deacetylase family protein</fullName>
    </submittedName>
</protein>
<dbReference type="RefSeq" id="WP_210154032.1">
    <property type="nucleotide sequence ID" value="NZ_JAFCNB010000001.1"/>
</dbReference>
<dbReference type="CDD" id="cd10917">
    <property type="entry name" value="CE4_NodB_like_6s_7s"/>
    <property type="match status" value="1"/>
</dbReference>
<keyword evidence="2" id="KW-0378">Hydrolase</keyword>
<comment type="caution">
    <text evidence="4">The sequence shown here is derived from an EMBL/GenBank/DDBJ whole genome shotgun (WGS) entry which is preliminary data.</text>
</comment>
<dbReference type="PANTHER" id="PTHR10587">
    <property type="entry name" value="GLYCOSYL TRANSFERASE-RELATED"/>
    <property type="match status" value="1"/>
</dbReference>
<dbReference type="PROSITE" id="PS51677">
    <property type="entry name" value="NODB"/>
    <property type="match status" value="1"/>
</dbReference>
<dbReference type="Pfam" id="PF01522">
    <property type="entry name" value="Polysacc_deac_1"/>
    <property type="match status" value="1"/>
</dbReference>
<dbReference type="GO" id="GO:0016020">
    <property type="term" value="C:membrane"/>
    <property type="evidence" value="ECO:0007669"/>
    <property type="project" value="TreeGrafter"/>
</dbReference>
<proteinExistence type="predicted"/>
<dbReference type="InterPro" id="IPR050248">
    <property type="entry name" value="Polysacc_deacetylase_ArnD"/>
</dbReference>
<name>A0A941ANJ7_9ACTN</name>
<evidence type="ECO:0000256" key="2">
    <source>
        <dbReference type="ARBA" id="ARBA00022801"/>
    </source>
</evidence>
<dbReference type="SUPFAM" id="SSF88713">
    <property type="entry name" value="Glycoside hydrolase/deacetylase"/>
    <property type="match status" value="1"/>
</dbReference>
<evidence type="ECO:0000256" key="1">
    <source>
        <dbReference type="ARBA" id="ARBA00022723"/>
    </source>
</evidence>
<evidence type="ECO:0000259" key="3">
    <source>
        <dbReference type="PROSITE" id="PS51677"/>
    </source>
</evidence>
<dbReference type="Gene3D" id="3.20.20.370">
    <property type="entry name" value="Glycoside hydrolase/deacetylase"/>
    <property type="match status" value="1"/>
</dbReference>
<gene>
    <name evidence="4" type="ORF">JOL79_03050</name>
</gene>
<dbReference type="AlphaFoldDB" id="A0A941ANJ7"/>
<evidence type="ECO:0000313" key="5">
    <source>
        <dbReference type="Proteomes" id="UP000674234"/>
    </source>
</evidence>
<reference evidence="4" key="1">
    <citation type="submission" date="2021-02" db="EMBL/GenBank/DDBJ databases">
        <title>Draft genome sequence of Microbispora sp. RL4-1S isolated from rice leaves in Thailand.</title>
        <authorList>
            <person name="Muangham S."/>
            <person name="Duangmal K."/>
        </authorList>
    </citation>
    <scope>NUCLEOTIDE SEQUENCE</scope>
    <source>
        <strain evidence="4">RL4-1S</strain>
    </source>
</reference>
<sequence>MWYAGIGWGADGYEIVAVDGAGAPVAPPNRFDGTGTAEPVAYLRSLAERNGGDLIAVIDSTNGVVDGELMAAGVTVYRADPWDVAPRPAFGSPPATALAEAARSRLSRLTRLSLDSGTLGGREDQADADIDRGAPVERELIARGRCIVHAGRAQPEVALTFDDGPHPVHTPRVLDVLRRYRVTATFFCVGLHVRAHPGIAARIADEGHTLGNHTWSHPYLPDLGRDEVLGQVDRTAEALRRATGETPTLLRPPYGGRSPEVLSWLAEAGQTTVLWDVEAADWAMVGAPAIVRNVVDGTDFGSIILLHDGGGDRSQTADALPGILEFLLVRGCRFVPVDHLLASVRVPTQA</sequence>
<organism evidence="4 5">
    <name type="scientific">Microbispora oryzae</name>
    <dbReference type="NCBI Taxonomy" id="2806554"/>
    <lineage>
        <taxon>Bacteria</taxon>
        <taxon>Bacillati</taxon>
        <taxon>Actinomycetota</taxon>
        <taxon>Actinomycetes</taxon>
        <taxon>Streptosporangiales</taxon>
        <taxon>Streptosporangiaceae</taxon>
        <taxon>Microbispora</taxon>
    </lineage>
</organism>
<dbReference type="GO" id="GO:0005975">
    <property type="term" value="P:carbohydrate metabolic process"/>
    <property type="evidence" value="ECO:0007669"/>
    <property type="project" value="InterPro"/>
</dbReference>
<dbReference type="Proteomes" id="UP000674234">
    <property type="component" value="Unassembled WGS sequence"/>
</dbReference>
<dbReference type="PANTHER" id="PTHR10587:SF133">
    <property type="entry name" value="CHITIN DEACETYLASE 1-RELATED"/>
    <property type="match status" value="1"/>
</dbReference>
<dbReference type="GO" id="GO:0016810">
    <property type="term" value="F:hydrolase activity, acting on carbon-nitrogen (but not peptide) bonds"/>
    <property type="evidence" value="ECO:0007669"/>
    <property type="project" value="InterPro"/>
</dbReference>
<feature type="domain" description="NodB homology" evidence="3">
    <location>
        <begin position="155"/>
        <end position="335"/>
    </location>
</feature>
<dbReference type="GO" id="GO:0046872">
    <property type="term" value="F:metal ion binding"/>
    <property type="evidence" value="ECO:0007669"/>
    <property type="project" value="UniProtKB-KW"/>
</dbReference>
<dbReference type="EMBL" id="JAFCNB010000001">
    <property type="protein sequence ID" value="MBP2702779.1"/>
    <property type="molecule type" value="Genomic_DNA"/>
</dbReference>
<keyword evidence="1" id="KW-0479">Metal-binding</keyword>
<accession>A0A941ANJ7</accession>
<dbReference type="InterPro" id="IPR011330">
    <property type="entry name" value="Glyco_hydro/deAcase_b/a-brl"/>
</dbReference>
<keyword evidence="5" id="KW-1185">Reference proteome</keyword>
<evidence type="ECO:0000313" key="4">
    <source>
        <dbReference type="EMBL" id="MBP2702779.1"/>
    </source>
</evidence>